<dbReference type="GO" id="GO:0016717">
    <property type="term" value="F:oxidoreductase activity, acting on paired donors, with oxidation of a pair of donors resulting in the reduction of molecular oxygen to two molecules of water"/>
    <property type="evidence" value="ECO:0007669"/>
    <property type="project" value="TreeGrafter"/>
</dbReference>
<keyword evidence="1" id="KW-0812">Transmembrane</keyword>
<dbReference type="RefSeq" id="WP_349432593.1">
    <property type="nucleotide sequence ID" value="NZ_CP157743.1"/>
</dbReference>
<keyword evidence="1" id="KW-1133">Transmembrane helix</keyword>
<dbReference type="Proteomes" id="UP001225378">
    <property type="component" value="Chromosome"/>
</dbReference>
<keyword evidence="3" id="KW-0560">Oxidoreductase</keyword>
<dbReference type="GO" id="GO:0006629">
    <property type="term" value="P:lipid metabolic process"/>
    <property type="evidence" value="ECO:0007669"/>
    <property type="project" value="InterPro"/>
</dbReference>
<dbReference type="InterPro" id="IPR012171">
    <property type="entry name" value="Fatty_acid_desaturase"/>
</dbReference>
<feature type="transmembrane region" description="Helical" evidence="1">
    <location>
        <begin position="39"/>
        <end position="60"/>
    </location>
</feature>
<dbReference type="Pfam" id="PF00487">
    <property type="entry name" value="FA_desaturase"/>
    <property type="match status" value="1"/>
</dbReference>
<evidence type="ECO:0000313" key="3">
    <source>
        <dbReference type="EMBL" id="XBS22095.1"/>
    </source>
</evidence>
<dbReference type="PANTHER" id="PTHR19353">
    <property type="entry name" value="FATTY ACID DESATURASE 2"/>
    <property type="match status" value="1"/>
</dbReference>
<dbReference type="PANTHER" id="PTHR19353:SF73">
    <property type="entry name" value="FATTY ACID DESATURASE"/>
    <property type="match status" value="1"/>
</dbReference>
<dbReference type="AlphaFoldDB" id="A0AAU7NYR3"/>
<dbReference type="KEGG" id="mech:Q9L42_008220"/>
<feature type="transmembrane region" description="Helical" evidence="1">
    <location>
        <begin position="67"/>
        <end position="88"/>
    </location>
</feature>
<feature type="transmembrane region" description="Helical" evidence="1">
    <location>
        <begin position="199"/>
        <end position="217"/>
    </location>
</feature>
<dbReference type="GO" id="GO:0016020">
    <property type="term" value="C:membrane"/>
    <property type="evidence" value="ECO:0007669"/>
    <property type="project" value="TreeGrafter"/>
</dbReference>
<dbReference type="EC" id="1.14.19.-" evidence="3"/>
<keyword evidence="1" id="KW-0472">Membrane</keyword>
<evidence type="ECO:0000259" key="2">
    <source>
        <dbReference type="Pfam" id="PF00487"/>
    </source>
</evidence>
<feature type="transmembrane region" description="Helical" evidence="1">
    <location>
        <begin position="169"/>
        <end position="187"/>
    </location>
</feature>
<feature type="transmembrane region" description="Helical" evidence="1">
    <location>
        <begin position="223"/>
        <end position="243"/>
    </location>
</feature>
<evidence type="ECO:0000256" key="1">
    <source>
        <dbReference type="SAM" id="Phobius"/>
    </source>
</evidence>
<dbReference type="CDD" id="cd03507">
    <property type="entry name" value="Delta12-FADS-like"/>
    <property type="match status" value="1"/>
</dbReference>
<sequence length="350" mass="40437">MSLQFSSPEKSAKQNPPHTQRQDLIQRLSQYAQANTNKAFWQIANTFIPYIILWGLMIYFMLQGFSYWLTLLLAIPAAGLLVRIFIFFHDCTHSAFFPTLRANRIFGYIAGIMTFTPFEDWQRTHVIHHSAAGNLDRRGIGDIWTMTVDEYQAASKGKRLAYRLFRNPLVLFGLIPIALFLVVQRFTSAGAGKRERFSVVVTNLAIVAVIALMSFTIGLQTYLMIQLPIIFIAAGTGMWLFYVQHQYEDVYWSRQPTWDMTQAGLDGSSYYQMPKILQWIVGNIGLHHIHHLRANIPNYNLQRCYDDIPTLQTVQPLTIRKSLNSLWLNLWHEEGQKLVSFGWLKMPQTQ</sequence>
<evidence type="ECO:0000313" key="4">
    <source>
        <dbReference type="Proteomes" id="UP001225378"/>
    </source>
</evidence>
<keyword evidence="4" id="KW-1185">Reference proteome</keyword>
<organism evidence="3 4">
    <name type="scientific">Methylomarinum roseum</name>
    <dbReference type="NCBI Taxonomy" id="3067653"/>
    <lineage>
        <taxon>Bacteria</taxon>
        <taxon>Pseudomonadati</taxon>
        <taxon>Pseudomonadota</taxon>
        <taxon>Gammaproteobacteria</taxon>
        <taxon>Methylococcales</taxon>
        <taxon>Methylococcaceae</taxon>
        <taxon>Methylomarinum</taxon>
    </lineage>
</organism>
<protein>
    <submittedName>
        <fullName evidence="3">Fatty acid desaturase</fullName>
        <ecNumber evidence="3">1.14.19.-</ecNumber>
    </submittedName>
</protein>
<gene>
    <name evidence="3" type="ORF">Q9L42_008220</name>
</gene>
<name>A0AAU7NYR3_9GAMM</name>
<dbReference type="EMBL" id="CP157743">
    <property type="protein sequence ID" value="XBS22095.1"/>
    <property type="molecule type" value="Genomic_DNA"/>
</dbReference>
<reference evidence="3 4" key="1">
    <citation type="journal article" date="2024" name="Microbiology">
        <title>Methylomarinum rosea sp. nov., a novel halophilic methanotrophic bacterium from the hypersaline Lake Elton.</title>
        <authorList>
            <person name="Suleimanov R.Z."/>
            <person name="Oshkin I.Y."/>
            <person name="Danilova O.V."/>
            <person name="Suzina N.E."/>
            <person name="Dedysh S.N."/>
        </authorList>
    </citation>
    <scope>NUCLEOTIDE SEQUENCE [LARGE SCALE GENOMIC DNA]</scope>
    <source>
        <strain evidence="3 4">Ch1-1</strain>
    </source>
</reference>
<accession>A0AAU7NYR3</accession>
<proteinExistence type="predicted"/>
<feature type="domain" description="Fatty acid desaturase" evidence="2">
    <location>
        <begin position="68"/>
        <end position="308"/>
    </location>
</feature>
<dbReference type="InterPro" id="IPR005804">
    <property type="entry name" value="FA_desaturase_dom"/>
</dbReference>